<keyword evidence="2 3" id="KW-0819">tRNA processing</keyword>
<dbReference type="GO" id="GO:0000049">
    <property type="term" value="F:tRNA binding"/>
    <property type="evidence" value="ECO:0007669"/>
    <property type="project" value="UniProtKB-KW"/>
</dbReference>
<dbReference type="STRING" id="120956.SAMN05421791_11028"/>
<accession>A0A1G7UI51</accession>
<reference evidence="4 5" key="1">
    <citation type="submission" date="2016-10" db="EMBL/GenBank/DDBJ databases">
        <authorList>
            <person name="de Groot N.N."/>
        </authorList>
    </citation>
    <scope>NUCLEOTIDE SEQUENCE [LARGE SCALE GENOMIC DNA]</scope>
    <source>
        <strain evidence="4 5">ATCC BAA-466</strain>
    </source>
</reference>
<feature type="binding site" evidence="3">
    <location>
        <position position="165"/>
    </location>
    <ligand>
        <name>ATP</name>
        <dbReference type="ChEBI" id="CHEBI:30616"/>
    </ligand>
</feature>
<comment type="function">
    <text evidence="3">Catalyzes the formation of N(4)-acetylcytidine (ac(4)C) at the wobble position of elongator tRNA(Met), using acetate and ATP as substrates. First activates an acetate ion to form acetyladenylate (Ac-AMP) and then transfers the acetyl group to tRNA to form ac(4)C34.</text>
</comment>
<dbReference type="PANTHER" id="PTHR37825:SF1">
    <property type="entry name" value="TRNA(MET) CYTIDINE ACETATE LIGASE"/>
    <property type="match status" value="1"/>
</dbReference>
<comment type="similarity">
    <text evidence="3">Belongs to the TmcAL family.</text>
</comment>
<dbReference type="GO" id="GO:0005524">
    <property type="term" value="F:ATP binding"/>
    <property type="evidence" value="ECO:0007669"/>
    <property type="project" value="UniProtKB-KW"/>
</dbReference>
<organism evidence="4 5">
    <name type="scientific">Facklamia miroungae</name>
    <dbReference type="NCBI Taxonomy" id="120956"/>
    <lineage>
        <taxon>Bacteria</taxon>
        <taxon>Bacillati</taxon>
        <taxon>Bacillota</taxon>
        <taxon>Bacilli</taxon>
        <taxon>Lactobacillales</taxon>
        <taxon>Aerococcaceae</taxon>
        <taxon>Facklamia</taxon>
    </lineage>
</organism>
<dbReference type="AlphaFoldDB" id="A0A1G7UI51"/>
<keyword evidence="3" id="KW-0820">tRNA-binding</keyword>
<dbReference type="OrthoDB" id="9769796at2"/>
<dbReference type="PANTHER" id="PTHR37825">
    <property type="entry name" value="TRNA(MET) CYTIDINE ACETATE LIGASE"/>
    <property type="match status" value="1"/>
</dbReference>
<name>A0A1G7UI51_9LACT</name>
<dbReference type="HAMAP" id="MF_01539">
    <property type="entry name" value="TmcAL"/>
    <property type="match status" value="1"/>
</dbReference>
<feature type="binding site" evidence="3">
    <location>
        <begin position="7"/>
        <end position="20"/>
    </location>
    <ligand>
        <name>ATP</name>
        <dbReference type="ChEBI" id="CHEBI:30616"/>
    </ligand>
</feature>
<dbReference type="InterPro" id="IPR014729">
    <property type="entry name" value="Rossmann-like_a/b/a_fold"/>
</dbReference>
<dbReference type="GO" id="GO:0005737">
    <property type="term" value="C:cytoplasm"/>
    <property type="evidence" value="ECO:0007669"/>
    <property type="project" value="UniProtKB-SubCell"/>
</dbReference>
<evidence type="ECO:0000256" key="1">
    <source>
        <dbReference type="ARBA" id="ARBA00022598"/>
    </source>
</evidence>
<comment type="subcellular location">
    <subcellularLocation>
        <location evidence="3">Cytoplasm</location>
    </subcellularLocation>
</comment>
<dbReference type="EC" id="6.3.4.-" evidence="3"/>
<sequence length="405" mass="46598">MKTIGIIAEYNPFHYGHFYQLKKARSLTQSDCVIVLMSGNVVQRGEFPILDKWQRADLALQNGADLVLELPLKSSLQSADYFGSFAVEIMKHLKVDYLTFGTESAQLENLQAYLDFLESVDSDLQKEIRVRLKEGKAYPAAYHDAVNHELKKKNKKFNFNLSAGNHMLGLQYLKALEGSDIKPLVIPRLKASQELIKWVHLPYELQPISMLSGSQIRKEAQTGTLNPVNVPIMTWQKLQHSLVEWQDYYQLLNYAILVLGTEGLAKIQGMVEGMEFAIYKQNLRTHSWSDLVDSLTSTRWTRSAVQRLLMMVLLNIDQTTWQAYLDKSQDQQVIRILAFNQAGRQFLSGFESENIRLFSNLSKDIINSYHLTLRLDRVFQANPIKNIEEQVNGKHPIYLKKHYES</sequence>
<comment type="catalytic activity">
    <reaction evidence="3">
        <text>cytidine(34) in elongator tRNA(Met) + acetate + ATP = N(4)-acetylcytidine(34) in elongator tRNA(Met) + AMP + diphosphate</text>
        <dbReference type="Rhea" id="RHEA:58144"/>
        <dbReference type="Rhea" id="RHEA-COMP:10693"/>
        <dbReference type="Rhea" id="RHEA-COMP:10694"/>
        <dbReference type="ChEBI" id="CHEBI:30089"/>
        <dbReference type="ChEBI" id="CHEBI:30616"/>
        <dbReference type="ChEBI" id="CHEBI:33019"/>
        <dbReference type="ChEBI" id="CHEBI:74900"/>
        <dbReference type="ChEBI" id="CHEBI:82748"/>
        <dbReference type="ChEBI" id="CHEBI:456215"/>
    </reaction>
</comment>
<dbReference type="EMBL" id="FNCK01000010">
    <property type="protein sequence ID" value="SDG47226.1"/>
    <property type="molecule type" value="Genomic_DNA"/>
</dbReference>
<feature type="binding site" evidence="3">
    <location>
        <position position="101"/>
    </location>
    <ligand>
        <name>ATP</name>
        <dbReference type="ChEBI" id="CHEBI:30616"/>
    </ligand>
</feature>
<dbReference type="GO" id="GO:0016879">
    <property type="term" value="F:ligase activity, forming carbon-nitrogen bonds"/>
    <property type="evidence" value="ECO:0007669"/>
    <property type="project" value="UniProtKB-UniRule"/>
</dbReference>
<comment type="caution">
    <text evidence="3">Lacks conserved residue(s) required for the propagation of feature annotation.</text>
</comment>
<dbReference type="Pfam" id="PF05636">
    <property type="entry name" value="HIGH_NTase1"/>
    <property type="match status" value="1"/>
</dbReference>
<dbReference type="InterPro" id="IPR008513">
    <property type="entry name" value="tRNA(Met)_cyd_acetate_ligase"/>
</dbReference>
<evidence type="ECO:0000313" key="5">
    <source>
        <dbReference type="Proteomes" id="UP000199708"/>
    </source>
</evidence>
<dbReference type="GO" id="GO:0006400">
    <property type="term" value="P:tRNA modification"/>
    <property type="evidence" value="ECO:0007669"/>
    <property type="project" value="UniProtKB-UniRule"/>
</dbReference>
<keyword evidence="1 3" id="KW-0436">Ligase</keyword>
<keyword evidence="5" id="KW-1185">Reference proteome</keyword>
<keyword evidence="4" id="KW-0808">Transferase</keyword>
<evidence type="ECO:0000256" key="2">
    <source>
        <dbReference type="ARBA" id="ARBA00022694"/>
    </source>
</evidence>
<keyword evidence="3" id="KW-0547">Nucleotide-binding</keyword>
<evidence type="ECO:0000256" key="3">
    <source>
        <dbReference type="HAMAP-Rule" id="MF_01539"/>
    </source>
</evidence>
<protein>
    <recommendedName>
        <fullName evidence="3">tRNA(Met) cytidine acetate ligase</fullName>
        <ecNumber evidence="3">6.3.4.-</ecNumber>
    </recommendedName>
</protein>
<keyword evidence="3" id="KW-0963">Cytoplasm</keyword>
<feature type="binding site" evidence="3">
    <location>
        <position position="188"/>
    </location>
    <ligand>
        <name>ATP</name>
        <dbReference type="ChEBI" id="CHEBI:30616"/>
    </ligand>
</feature>
<dbReference type="Gene3D" id="3.40.50.620">
    <property type="entry name" value="HUPs"/>
    <property type="match status" value="1"/>
</dbReference>
<dbReference type="RefSeq" id="WP_090290336.1">
    <property type="nucleotide sequence ID" value="NZ_FNCK01000010.1"/>
</dbReference>
<gene>
    <name evidence="3" type="primary">tmcAL</name>
    <name evidence="4" type="ORF">SAMN05421791_11028</name>
</gene>
<dbReference type="GO" id="GO:0016740">
    <property type="term" value="F:transferase activity"/>
    <property type="evidence" value="ECO:0007669"/>
    <property type="project" value="UniProtKB-KW"/>
</dbReference>
<dbReference type="Proteomes" id="UP000199708">
    <property type="component" value="Unassembled WGS sequence"/>
</dbReference>
<dbReference type="SUPFAM" id="SSF52374">
    <property type="entry name" value="Nucleotidylyl transferase"/>
    <property type="match status" value="1"/>
</dbReference>
<keyword evidence="3" id="KW-0694">RNA-binding</keyword>
<keyword evidence="3" id="KW-0067">ATP-binding</keyword>
<proteinExistence type="inferred from homology"/>
<evidence type="ECO:0000313" key="4">
    <source>
        <dbReference type="EMBL" id="SDG47226.1"/>
    </source>
</evidence>